<keyword evidence="1" id="KW-0812">Transmembrane</keyword>
<dbReference type="EMBL" id="HBUF01359668">
    <property type="protein sequence ID" value="CAG6719975.1"/>
    <property type="molecule type" value="Transcribed_RNA"/>
</dbReference>
<name>A0A8D8Y6H8_9HEMI</name>
<dbReference type="AlphaFoldDB" id="A0A8D8Y6H8"/>
<sequence length="160" mass="18550">MSTVVEFNSIGSVNFGYVYREIKVHITVFIIFFLFSLLIFLFFLFASPSSYVCTAGRFAIIILKSNGSSELRFLLPFHTRFIFRHRAILFFKCKLGKEFVLWDAKEVILYQNAVPLIVLESFLLGIFLGQFNFCVFNLWDEIQVSSHIKPINHNIPVPLP</sequence>
<feature type="transmembrane region" description="Helical" evidence="1">
    <location>
        <begin position="116"/>
        <end position="139"/>
    </location>
</feature>
<accession>A0A8D8Y6H8</accession>
<proteinExistence type="predicted"/>
<evidence type="ECO:0000256" key="1">
    <source>
        <dbReference type="SAM" id="Phobius"/>
    </source>
</evidence>
<protein>
    <submittedName>
        <fullName evidence="2">Uncharacterized protein</fullName>
    </submittedName>
</protein>
<dbReference type="EMBL" id="HBUF01359669">
    <property type="protein sequence ID" value="CAG6719979.1"/>
    <property type="molecule type" value="Transcribed_RNA"/>
</dbReference>
<feature type="transmembrane region" description="Helical" evidence="1">
    <location>
        <begin position="26"/>
        <end position="46"/>
    </location>
</feature>
<evidence type="ECO:0000313" key="2">
    <source>
        <dbReference type="EMBL" id="CAG6719975.1"/>
    </source>
</evidence>
<reference evidence="2" key="1">
    <citation type="submission" date="2021-05" db="EMBL/GenBank/DDBJ databases">
        <authorList>
            <person name="Alioto T."/>
            <person name="Alioto T."/>
            <person name="Gomez Garrido J."/>
        </authorList>
    </citation>
    <scope>NUCLEOTIDE SEQUENCE</scope>
</reference>
<dbReference type="EMBL" id="HBUF01359666">
    <property type="protein sequence ID" value="CAG6719968.1"/>
    <property type="molecule type" value="Transcribed_RNA"/>
</dbReference>
<organism evidence="2">
    <name type="scientific">Cacopsylla melanoneura</name>
    <dbReference type="NCBI Taxonomy" id="428564"/>
    <lineage>
        <taxon>Eukaryota</taxon>
        <taxon>Metazoa</taxon>
        <taxon>Ecdysozoa</taxon>
        <taxon>Arthropoda</taxon>
        <taxon>Hexapoda</taxon>
        <taxon>Insecta</taxon>
        <taxon>Pterygota</taxon>
        <taxon>Neoptera</taxon>
        <taxon>Paraneoptera</taxon>
        <taxon>Hemiptera</taxon>
        <taxon>Sternorrhyncha</taxon>
        <taxon>Psylloidea</taxon>
        <taxon>Psyllidae</taxon>
        <taxon>Psyllinae</taxon>
        <taxon>Cacopsylla</taxon>
    </lineage>
</organism>
<dbReference type="EMBL" id="HBUF01359667">
    <property type="protein sequence ID" value="CAG6719972.1"/>
    <property type="molecule type" value="Transcribed_RNA"/>
</dbReference>
<keyword evidence="1" id="KW-1133">Transmembrane helix</keyword>
<keyword evidence="1" id="KW-0472">Membrane</keyword>